<dbReference type="CDD" id="cd03219">
    <property type="entry name" value="ABC_Mj1267_LivG_branched"/>
    <property type="match status" value="1"/>
</dbReference>
<dbReference type="Gene3D" id="3.40.50.300">
    <property type="entry name" value="P-loop containing nucleotide triphosphate hydrolases"/>
    <property type="match status" value="1"/>
</dbReference>
<dbReference type="RefSeq" id="WP_148137255.1">
    <property type="nucleotide sequence ID" value="NZ_CP017634.1"/>
</dbReference>
<evidence type="ECO:0000313" key="6">
    <source>
        <dbReference type="Proteomes" id="UP000323521"/>
    </source>
</evidence>
<accession>A0A3G1KZN0</accession>
<name>A0A3G1KZN0_FORW1</name>
<keyword evidence="1" id="KW-0813">Transport</keyword>
<dbReference type="InterPro" id="IPR051120">
    <property type="entry name" value="ABC_AA/LPS_Transport"/>
</dbReference>
<keyword evidence="2" id="KW-0547">Nucleotide-binding</keyword>
<dbReference type="SUPFAM" id="SSF52540">
    <property type="entry name" value="P-loop containing nucleoside triphosphate hydrolases"/>
    <property type="match status" value="1"/>
</dbReference>
<reference evidence="5 6" key="1">
    <citation type="submission" date="2016-10" db="EMBL/GenBank/DDBJ databases">
        <title>Complete Genome Sequence of Peptococcaceae strain DCMF.</title>
        <authorList>
            <person name="Edwards R.J."/>
            <person name="Holland S.I."/>
            <person name="Deshpande N.P."/>
            <person name="Wong Y.K."/>
            <person name="Ertan H."/>
            <person name="Manefield M."/>
            <person name="Russell T.L."/>
            <person name="Lee M.J."/>
        </authorList>
    </citation>
    <scope>NUCLEOTIDE SEQUENCE [LARGE SCALE GENOMIC DNA]</scope>
    <source>
        <strain evidence="5 6">DCMF</strain>
    </source>
</reference>
<keyword evidence="3 5" id="KW-0067">ATP-binding</keyword>
<dbReference type="Pfam" id="PF00005">
    <property type="entry name" value="ABC_tran"/>
    <property type="match status" value="1"/>
</dbReference>
<protein>
    <submittedName>
        <fullName evidence="5">ABC transporter ATP-binding protein</fullName>
    </submittedName>
</protein>
<evidence type="ECO:0000256" key="2">
    <source>
        <dbReference type="ARBA" id="ARBA00022741"/>
    </source>
</evidence>
<evidence type="ECO:0000256" key="3">
    <source>
        <dbReference type="ARBA" id="ARBA00022840"/>
    </source>
</evidence>
<dbReference type="Pfam" id="PF12399">
    <property type="entry name" value="BCA_ABC_TP_C"/>
    <property type="match status" value="1"/>
</dbReference>
<dbReference type="PANTHER" id="PTHR45772">
    <property type="entry name" value="CONSERVED COMPONENT OF ABC TRANSPORTER FOR NATURAL AMINO ACIDS-RELATED"/>
    <property type="match status" value="1"/>
</dbReference>
<proteinExistence type="predicted"/>
<dbReference type="AlphaFoldDB" id="A0A3G1KZN0"/>
<dbReference type="PROSITE" id="PS50893">
    <property type="entry name" value="ABC_TRANSPORTER_2"/>
    <property type="match status" value="1"/>
</dbReference>
<organism evidence="5 6">
    <name type="scientific">Formimonas warabiya</name>
    <dbReference type="NCBI Taxonomy" id="1761012"/>
    <lineage>
        <taxon>Bacteria</taxon>
        <taxon>Bacillati</taxon>
        <taxon>Bacillota</taxon>
        <taxon>Clostridia</taxon>
        <taxon>Eubacteriales</taxon>
        <taxon>Peptococcaceae</taxon>
        <taxon>Candidatus Formimonas</taxon>
    </lineage>
</organism>
<evidence type="ECO:0000259" key="4">
    <source>
        <dbReference type="PROSITE" id="PS50893"/>
    </source>
</evidence>
<dbReference type="EMBL" id="CP017634">
    <property type="protein sequence ID" value="ATW27870.1"/>
    <property type="molecule type" value="Genomic_DNA"/>
</dbReference>
<dbReference type="OrthoDB" id="9779136at2"/>
<dbReference type="GO" id="GO:0016887">
    <property type="term" value="F:ATP hydrolysis activity"/>
    <property type="evidence" value="ECO:0007669"/>
    <property type="project" value="InterPro"/>
</dbReference>
<dbReference type="InterPro" id="IPR027417">
    <property type="entry name" value="P-loop_NTPase"/>
</dbReference>
<evidence type="ECO:0000256" key="1">
    <source>
        <dbReference type="ARBA" id="ARBA00022448"/>
    </source>
</evidence>
<gene>
    <name evidence="5" type="ORF">DCMF_26715</name>
</gene>
<dbReference type="SMART" id="SM00382">
    <property type="entry name" value="AAA"/>
    <property type="match status" value="1"/>
</dbReference>
<keyword evidence="6" id="KW-1185">Reference proteome</keyword>
<dbReference type="KEGG" id="fwa:DCMF_26715"/>
<dbReference type="Proteomes" id="UP000323521">
    <property type="component" value="Chromosome"/>
</dbReference>
<dbReference type="InterPro" id="IPR032823">
    <property type="entry name" value="BCA_ABC_TP_C"/>
</dbReference>
<sequence>MILETEKVCKRFGGLQAVKEVSLQVEKGQIFGLIGPNGAGKTTFLNSIAGTYAPESGKVIFTGKDVTGYRADKICHAGMARTYQIVRSFPQMTVRENVMVGGIFGGKQSREKAARRAEELLDFVEFPLSHDLLAQNLNTIQLKRMEMARALATNCHLLLLDEVAAGLTPGELNDITALIRRIRDMGITIIIVEHLMKLIMDVCDRISVLYFGEKLAEGTPEEITENEKVIKAYLGENYLL</sequence>
<evidence type="ECO:0000313" key="5">
    <source>
        <dbReference type="EMBL" id="ATW27870.1"/>
    </source>
</evidence>
<dbReference type="GO" id="GO:0005886">
    <property type="term" value="C:plasma membrane"/>
    <property type="evidence" value="ECO:0007669"/>
    <property type="project" value="TreeGrafter"/>
</dbReference>
<dbReference type="GO" id="GO:0005524">
    <property type="term" value="F:ATP binding"/>
    <property type="evidence" value="ECO:0007669"/>
    <property type="project" value="UniProtKB-KW"/>
</dbReference>
<dbReference type="InterPro" id="IPR003439">
    <property type="entry name" value="ABC_transporter-like_ATP-bd"/>
</dbReference>
<feature type="domain" description="ABC transporter" evidence="4">
    <location>
        <begin position="3"/>
        <end position="236"/>
    </location>
</feature>
<dbReference type="InterPro" id="IPR003593">
    <property type="entry name" value="AAA+_ATPase"/>
</dbReference>